<dbReference type="GO" id="GO:0004722">
    <property type="term" value="F:protein serine/threonine phosphatase activity"/>
    <property type="evidence" value="ECO:0007669"/>
    <property type="project" value="InterPro"/>
</dbReference>
<comment type="cofactor">
    <cofactor evidence="2">
        <name>Mg(2+)</name>
        <dbReference type="ChEBI" id="CHEBI:18420"/>
    </cofactor>
</comment>
<evidence type="ECO:0000313" key="20">
    <source>
        <dbReference type="Proteomes" id="UP000030765"/>
    </source>
</evidence>
<dbReference type="InterPro" id="IPR036580">
    <property type="entry name" value="PP2C_C_sf"/>
</dbReference>
<comment type="subcellular location">
    <subcellularLocation>
        <location evidence="3">Cytoplasm</location>
        <location evidence="3">Cytosol</location>
    </subcellularLocation>
    <subcellularLocation>
        <location evidence="4">Membrane</location>
        <topology evidence="4">Lipid-anchor</topology>
    </subcellularLocation>
</comment>
<dbReference type="STRING" id="74873.A0A084W853"/>
<sequence>MGAFLEKPMTAKHNEHGEGNGLRFGVGSMQGWRCEMEDAYHAKTGLGERLEDWNYFAVFDGHAGDNVAKHCAANLLQGIISTTEFSNNDITRGIHAGFLQLDASMRDIPELASGMDKSGTTAVCAFISSQHLYVANCGDSRAVLCQHGQPRVNGSLAVSRALGDYDYKNVSELGQCEQLVSPEPEIFCRDRDPADEFLVLACDGVWDVMSNAELCQFVHSRFQLSDNLVEVANQVIDTCLHKGSRDNMSIIIIAFPGAPTPNEEAQRREEALEAHLRQRIQTILAEMSEIEYGELLKQLASEDIPDLPPGGGLHSKCSFIASVFKELNPKLADTCELGNY</sequence>
<reference evidence="19" key="2">
    <citation type="submission" date="2020-05" db="UniProtKB">
        <authorList>
            <consortium name="EnsemblMetazoa"/>
        </authorList>
    </citation>
    <scope>IDENTIFICATION</scope>
</reference>
<keyword evidence="14" id="KW-0464">Manganese</keyword>
<dbReference type="VEuPathDB" id="VectorBase:ASIS001565"/>
<evidence type="ECO:0000256" key="1">
    <source>
        <dbReference type="ARBA" id="ARBA00001936"/>
    </source>
</evidence>
<proteinExistence type="inferred from homology"/>
<dbReference type="GO" id="GO:0016020">
    <property type="term" value="C:membrane"/>
    <property type="evidence" value="ECO:0007669"/>
    <property type="project" value="UniProtKB-SubCell"/>
</dbReference>
<dbReference type="InterPro" id="IPR000222">
    <property type="entry name" value="PP2C_BS"/>
</dbReference>
<evidence type="ECO:0000313" key="19">
    <source>
        <dbReference type="EnsemblMetazoa" id="ASIC014393-PA"/>
    </source>
</evidence>
<dbReference type="InterPro" id="IPR015655">
    <property type="entry name" value="PP2C"/>
</dbReference>
<evidence type="ECO:0000313" key="18">
    <source>
        <dbReference type="EMBL" id="KFB46397.1"/>
    </source>
</evidence>
<dbReference type="GO" id="GO:0030145">
    <property type="term" value="F:manganese ion binding"/>
    <property type="evidence" value="ECO:0007669"/>
    <property type="project" value="InterPro"/>
</dbReference>
<evidence type="ECO:0000256" key="9">
    <source>
        <dbReference type="ARBA" id="ARBA00022723"/>
    </source>
</evidence>
<dbReference type="Pfam" id="PF07830">
    <property type="entry name" value="PP2C_C"/>
    <property type="match status" value="1"/>
</dbReference>
<dbReference type="InterPro" id="IPR001932">
    <property type="entry name" value="PPM-type_phosphatase-like_dom"/>
</dbReference>
<dbReference type="SMART" id="SM00332">
    <property type="entry name" value="PP2Cc"/>
    <property type="match status" value="1"/>
</dbReference>
<dbReference type="Gene3D" id="3.60.40.10">
    <property type="entry name" value="PPM-type phosphatase domain"/>
    <property type="match status" value="2"/>
</dbReference>
<dbReference type="GO" id="GO:0005829">
    <property type="term" value="C:cytosol"/>
    <property type="evidence" value="ECO:0007669"/>
    <property type="project" value="UniProtKB-SubCell"/>
</dbReference>
<reference evidence="18 20" key="1">
    <citation type="journal article" date="2014" name="BMC Genomics">
        <title>Genome sequence of Anopheles sinensis provides insight into genetics basis of mosquito competence for malaria parasites.</title>
        <authorList>
            <person name="Zhou D."/>
            <person name="Zhang D."/>
            <person name="Ding G."/>
            <person name="Shi L."/>
            <person name="Hou Q."/>
            <person name="Ye Y."/>
            <person name="Xu Y."/>
            <person name="Zhou H."/>
            <person name="Xiong C."/>
            <person name="Li S."/>
            <person name="Yu J."/>
            <person name="Hong S."/>
            <person name="Yu X."/>
            <person name="Zou P."/>
            <person name="Chen C."/>
            <person name="Chang X."/>
            <person name="Wang W."/>
            <person name="Lv Y."/>
            <person name="Sun Y."/>
            <person name="Ma L."/>
            <person name="Shen B."/>
            <person name="Zhu C."/>
        </authorList>
    </citation>
    <scope>NUCLEOTIDE SEQUENCE [LARGE SCALE GENOMIC DNA]</scope>
</reference>
<evidence type="ECO:0000256" key="11">
    <source>
        <dbReference type="ARBA" id="ARBA00022842"/>
    </source>
</evidence>
<name>A0A084W853_ANOSI</name>
<dbReference type="PROSITE" id="PS51746">
    <property type="entry name" value="PPM_2"/>
    <property type="match status" value="1"/>
</dbReference>
<keyword evidence="11" id="KW-0460">Magnesium</keyword>
<dbReference type="InterPro" id="IPR012911">
    <property type="entry name" value="PP2C_C"/>
</dbReference>
<dbReference type="PANTHER" id="PTHR47992">
    <property type="entry name" value="PROTEIN PHOSPHATASE"/>
    <property type="match status" value="1"/>
</dbReference>
<dbReference type="PROSITE" id="PS01032">
    <property type="entry name" value="PPM_1"/>
    <property type="match status" value="1"/>
</dbReference>
<dbReference type="EMBL" id="ATLV01021362">
    <property type="status" value="NOT_ANNOTATED_CDS"/>
    <property type="molecule type" value="Genomic_DNA"/>
</dbReference>
<organism evidence="18">
    <name type="scientific">Anopheles sinensis</name>
    <name type="common">Mosquito</name>
    <dbReference type="NCBI Taxonomy" id="74873"/>
    <lineage>
        <taxon>Eukaryota</taxon>
        <taxon>Metazoa</taxon>
        <taxon>Ecdysozoa</taxon>
        <taxon>Arthropoda</taxon>
        <taxon>Hexapoda</taxon>
        <taxon>Insecta</taxon>
        <taxon>Pterygota</taxon>
        <taxon>Neoptera</taxon>
        <taxon>Endopterygota</taxon>
        <taxon>Diptera</taxon>
        <taxon>Nematocera</taxon>
        <taxon>Culicoidea</taxon>
        <taxon>Culicidae</taxon>
        <taxon>Anophelinae</taxon>
        <taxon>Anopheles</taxon>
    </lineage>
</organism>
<dbReference type="EnsemblMetazoa" id="ASIC014393-RA">
    <property type="protein sequence ID" value="ASIC014393-PA"/>
    <property type="gene ID" value="ASIC014393"/>
</dbReference>
<dbReference type="CDD" id="cd00143">
    <property type="entry name" value="PP2Cc"/>
    <property type="match status" value="1"/>
</dbReference>
<gene>
    <name evidence="18" type="ORF">ZHAS_00014393</name>
</gene>
<evidence type="ECO:0000256" key="15">
    <source>
        <dbReference type="ARBA" id="ARBA00023288"/>
    </source>
</evidence>
<evidence type="ECO:0000256" key="13">
    <source>
        <dbReference type="ARBA" id="ARBA00023136"/>
    </source>
</evidence>
<evidence type="ECO:0000256" key="16">
    <source>
        <dbReference type="RuleBase" id="RU003465"/>
    </source>
</evidence>
<dbReference type="GO" id="GO:0000287">
    <property type="term" value="F:magnesium ion binding"/>
    <property type="evidence" value="ECO:0007669"/>
    <property type="project" value="InterPro"/>
</dbReference>
<feature type="domain" description="PPM-type phosphatase" evidence="17">
    <location>
        <begin position="23"/>
        <end position="255"/>
    </location>
</feature>
<dbReference type="OrthoDB" id="10264738at2759"/>
<evidence type="ECO:0000259" key="17">
    <source>
        <dbReference type="PROSITE" id="PS51746"/>
    </source>
</evidence>
<keyword evidence="7" id="KW-0597">Phosphoprotein</keyword>
<dbReference type="Proteomes" id="UP000030765">
    <property type="component" value="Unassembled WGS sequence"/>
</dbReference>
<dbReference type="SUPFAM" id="SSF81601">
    <property type="entry name" value="Protein serine/threonine phosphatase 2C, C-terminal domain"/>
    <property type="match status" value="1"/>
</dbReference>
<keyword evidence="20" id="KW-1185">Reference proteome</keyword>
<dbReference type="Gene3D" id="1.10.10.430">
    <property type="entry name" value="Phosphatase 2C, C-terminal domain suprefamily"/>
    <property type="match status" value="1"/>
</dbReference>
<evidence type="ECO:0000256" key="4">
    <source>
        <dbReference type="ARBA" id="ARBA00004635"/>
    </source>
</evidence>
<evidence type="ECO:0000256" key="10">
    <source>
        <dbReference type="ARBA" id="ARBA00022801"/>
    </source>
</evidence>
<keyword evidence="6" id="KW-0963">Cytoplasm</keyword>
<evidence type="ECO:0000256" key="12">
    <source>
        <dbReference type="ARBA" id="ARBA00022912"/>
    </source>
</evidence>
<dbReference type="EMBL" id="KE525317">
    <property type="protein sequence ID" value="KFB46397.1"/>
    <property type="molecule type" value="Genomic_DNA"/>
</dbReference>
<evidence type="ECO:0000256" key="7">
    <source>
        <dbReference type="ARBA" id="ARBA00022553"/>
    </source>
</evidence>
<dbReference type="InterPro" id="IPR036457">
    <property type="entry name" value="PPM-type-like_dom_sf"/>
</dbReference>
<keyword evidence="13" id="KW-0472">Membrane</keyword>
<evidence type="ECO:0000256" key="6">
    <source>
        <dbReference type="ARBA" id="ARBA00022490"/>
    </source>
</evidence>
<dbReference type="VEuPathDB" id="VectorBase:ASIC014393"/>
<dbReference type="Pfam" id="PF00481">
    <property type="entry name" value="PP2C"/>
    <property type="match status" value="2"/>
</dbReference>
<protein>
    <submittedName>
        <fullName evidence="18">AGAP008149-PA-like protein</fullName>
    </submittedName>
</protein>
<accession>A0A084W853</accession>
<keyword evidence="15" id="KW-0449">Lipoprotein</keyword>
<comment type="similarity">
    <text evidence="5 16">Belongs to the PP2C family.</text>
</comment>
<evidence type="ECO:0000256" key="5">
    <source>
        <dbReference type="ARBA" id="ARBA00006702"/>
    </source>
</evidence>
<evidence type="ECO:0000256" key="3">
    <source>
        <dbReference type="ARBA" id="ARBA00004514"/>
    </source>
</evidence>
<keyword evidence="8" id="KW-0519">Myristate</keyword>
<dbReference type="AlphaFoldDB" id="A0A084W853"/>
<keyword evidence="12 16" id="KW-0904">Protein phosphatase</keyword>
<comment type="cofactor">
    <cofactor evidence="1">
        <name>Mn(2+)</name>
        <dbReference type="ChEBI" id="CHEBI:29035"/>
    </cofactor>
</comment>
<evidence type="ECO:0000256" key="14">
    <source>
        <dbReference type="ARBA" id="ARBA00023211"/>
    </source>
</evidence>
<dbReference type="OMA" id="MQGYRMT"/>
<dbReference type="SUPFAM" id="SSF81606">
    <property type="entry name" value="PP2C-like"/>
    <property type="match status" value="1"/>
</dbReference>
<evidence type="ECO:0000256" key="2">
    <source>
        <dbReference type="ARBA" id="ARBA00001946"/>
    </source>
</evidence>
<keyword evidence="10 16" id="KW-0378">Hydrolase</keyword>
<keyword evidence="9" id="KW-0479">Metal-binding</keyword>
<evidence type="ECO:0000256" key="8">
    <source>
        <dbReference type="ARBA" id="ARBA00022707"/>
    </source>
</evidence>
<dbReference type="EMBL" id="ATLV01021363">
    <property type="status" value="NOT_ANNOTATED_CDS"/>
    <property type="molecule type" value="Genomic_DNA"/>
</dbReference>